<dbReference type="EMBL" id="AOMA01000048">
    <property type="protein sequence ID" value="EMA42908.1"/>
    <property type="molecule type" value="Genomic_DNA"/>
</dbReference>
<dbReference type="eggNOG" id="arCOG11489">
    <property type="taxonomic scope" value="Archaea"/>
</dbReference>
<evidence type="ECO:0000256" key="2">
    <source>
        <dbReference type="SAM" id="Phobius"/>
    </source>
</evidence>
<organism evidence="3 4">
    <name type="scientific">Halobiforma nitratireducens JCM 10879</name>
    <dbReference type="NCBI Taxonomy" id="1227454"/>
    <lineage>
        <taxon>Archaea</taxon>
        <taxon>Methanobacteriati</taxon>
        <taxon>Methanobacteriota</taxon>
        <taxon>Stenosarchaea group</taxon>
        <taxon>Halobacteria</taxon>
        <taxon>Halobacteriales</taxon>
        <taxon>Natrialbaceae</taxon>
        <taxon>Halobiforma</taxon>
    </lineage>
</organism>
<name>M0MC47_9EURY</name>
<gene>
    <name evidence="3" type="ORF">C446_03641</name>
</gene>
<comment type="caution">
    <text evidence="3">The sequence shown here is derived from an EMBL/GenBank/DDBJ whole genome shotgun (WGS) entry which is preliminary data.</text>
</comment>
<feature type="region of interest" description="Disordered" evidence="1">
    <location>
        <begin position="1"/>
        <end position="43"/>
    </location>
</feature>
<feature type="compositionally biased region" description="Basic and acidic residues" evidence="1">
    <location>
        <begin position="7"/>
        <end position="17"/>
    </location>
</feature>
<feature type="compositionally biased region" description="Basic and acidic residues" evidence="1">
    <location>
        <begin position="24"/>
        <end position="34"/>
    </location>
</feature>
<keyword evidence="2" id="KW-0472">Membrane</keyword>
<keyword evidence="2" id="KW-0812">Transmembrane</keyword>
<keyword evidence="4" id="KW-1185">Reference proteome</keyword>
<evidence type="ECO:0000256" key="1">
    <source>
        <dbReference type="SAM" id="MobiDB-lite"/>
    </source>
</evidence>
<evidence type="ECO:0000313" key="3">
    <source>
        <dbReference type="EMBL" id="EMA42908.1"/>
    </source>
</evidence>
<feature type="transmembrane region" description="Helical" evidence="2">
    <location>
        <begin position="55"/>
        <end position="78"/>
    </location>
</feature>
<keyword evidence="2" id="KW-1133">Transmembrane helix</keyword>
<dbReference type="Proteomes" id="UP000011607">
    <property type="component" value="Unassembled WGS sequence"/>
</dbReference>
<protein>
    <submittedName>
        <fullName evidence="3">Uncharacterized protein</fullName>
    </submittedName>
</protein>
<accession>M0MC47</accession>
<reference evidence="3 4" key="1">
    <citation type="journal article" date="2014" name="PLoS Genet.">
        <title>Phylogenetically driven sequencing of extremely halophilic archaea reveals strategies for static and dynamic osmo-response.</title>
        <authorList>
            <person name="Becker E.A."/>
            <person name="Seitzer P.M."/>
            <person name="Tritt A."/>
            <person name="Larsen D."/>
            <person name="Krusor M."/>
            <person name="Yao A.I."/>
            <person name="Wu D."/>
            <person name="Madern D."/>
            <person name="Eisen J.A."/>
            <person name="Darling A.E."/>
            <person name="Facciotti M.T."/>
        </authorList>
    </citation>
    <scope>NUCLEOTIDE SEQUENCE [LARGE SCALE GENOMIC DNA]</scope>
    <source>
        <strain evidence="3 4">JCM 10879</strain>
    </source>
</reference>
<proteinExistence type="predicted"/>
<sequence length="225" mass="24366">MTVGPPSERETFLHLVDESDAMSDPEKDERRDEASGAGHAGTGSTRWFDAVDARVLLAGTLLVGVAIGTVAVGGLSFLDESPPDPEIESVEIVDSGCYEDVRAYTKSSSSGVWVGTINETSRHTEVSAQIRRTSPDDATVAAYRVYVETHNTTTESDECPGQVLYRVEYDAPYPDAADAVRTERYRDDDLRGCGFSTSGPDAGCLQLREDRPVHYSNGTVTHESL</sequence>
<dbReference type="AlphaFoldDB" id="M0MC47"/>
<evidence type="ECO:0000313" key="4">
    <source>
        <dbReference type="Proteomes" id="UP000011607"/>
    </source>
</evidence>
<dbReference type="STRING" id="1227454.C446_03641"/>